<evidence type="ECO:0000313" key="1">
    <source>
        <dbReference type="EMBL" id="CAG8782563.1"/>
    </source>
</evidence>
<dbReference type="EMBL" id="CAJVQB010017066">
    <property type="protein sequence ID" value="CAG8782563.1"/>
    <property type="molecule type" value="Genomic_DNA"/>
</dbReference>
<keyword evidence="2" id="KW-1185">Reference proteome</keyword>
<sequence>HYLNLTQGVSEGQITRSECEAQAANELKKLLPEISDRRLEYRAEELIKEYKNGQLETDGMAAKEQAQELSQVVLNGIANTRLFMLVHVVEIPSFRAGIDFLYEQFYFLADVVEERIENGDLSEYVRLDEEETDVNEYIARKQVELYLDEEEVLTPGNNGLKNCCGMGFNYQSAFEESMRYTPHCLLSSGAMEAIRATHWFLQNKH</sequence>
<accession>A0ABN7VKR7</accession>
<feature type="non-terminal residue" evidence="1">
    <location>
        <position position="1"/>
    </location>
</feature>
<name>A0ABN7VKR7_GIGMA</name>
<comment type="caution">
    <text evidence="1">The sequence shown here is derived from an EMBL/GenBank/DDBJ whole genome shotgun (WGS) entry which is preliminary data.</text>
</comment>
<protein>
    <submittedName>
        <fullName evidence="1">38303_t:CDS:1</fullName>
    </submittedName>
</protein>
<organism evidence="1 2">
    <name type="scientific">Gigaspora margarita</name>
    <dbReference type="NCBI Taxonomy" id="4874"/>
    <lineage>
        <taxon>Eukaryota</taxon>
        <taxon>Fungi</taxon>
        <taxon>Fungi incertae sedis</taxon>
        <taxon>Mucoromycota</taxon>
        <taxon>Glomeromycotina</taxon>
        <taxon>Glomeromycetes</taxon>
        <taxon>Diversisporales</taxon>
        <taxon>Gigasporaceae</taxon>
        <taxon>Gigaspora</taxon>
    </lineage>
</organism>
<dbReference type="Proteomes" id="UP000789901">
    <property type="component" value="Unassembled WGS sequence"/>
</dbReference>
<proteinExistence type="predicted"/>
<gene>
    <name evidence="1" type="ORF">GMARGA_LOCUS19938</name>
</gene>
<evidence type="ECO:0000313" key="2">
    <source>
        <dbReference type="Proteomes" id="UP000789901"/>
    </source>
</evidence>
<reference evidence="1 2" key="1">
    <citation type="submission" date="2021-06" db="EMBL/GenBank/DDBJ databases">
        <authorList>
            <person name="Kallberg Y."/>
            <person name="Tangrot J."/>
            <person name="Rosling A."/>
        </authorList>
    </citation>
    <scope>NUCLEOTIDE SEQUENCE [LARGE SCALE GENOMIC DNA]</scope>
    <source>
        <strain evidence="1 2">120-4 pot B 10/14</strain>
    </source>
</reference>